<dbReference type="OrthoDB" id="1253990at2"/>
<organism evidence="2 3">
    <name type="scientific">Corynebacterium glucuronolyticum</name>
    <dbReference type="NCBI Taxonomy" id="39791"/>
    <lineage>
        <taxon>Bacteria</taxon>
        <taxon>Bacillati</taxon>
        <taxon>Actinomycetota</taxon>
        <taxon>Actinomycetes</taxon>
        <taxon>Mycobacteriales</taxon>
        <taxon>Corynebacteriaceae</taxon>
        <taxon>Corynebacterium</taxon>
    </lineage>
</organism>
<dbReference type="AlphaFoldDB" id="A0A7T4EDT4"/>
<sequence length="189" mass="19840">MTEPSPVAQELVQTLTTGGQTVAFAESLTAGLASATVAGIPGASAVLRGGVVSYATDVKRDLLGVDASVLETVGPVSRECAEQMAATVRVLLDADWGVSLTGVAGPSKQDGHEVGEVWIGLCDPQGYTVALRAYPQHSHRWILVPGEATPVAVVDGNRNEIRRASVEAALEELLKLVKLMNTPKEENDR</sequence>
<dbReference type="InterPro" id="IPR036653">
    <property type="entry name" value="CinA-like_C"/>
</dbReference>
<feature type="domain" description="CinA C-terminal" evidence="1">
    <location>
        <begin position="6"/>
        <end position="132"/>
    </location>
</feature>
<accession>A0A7T4EDT4</accession>
<dbReference type="SUPFAM" id="SSF142433">
    <property type="entry name" value="CinA-like"/>
    <property type="match status" value="1"/>
</dbReference>
<protein>
    <submittedName>
        <fullName evidence="2">CinA family protein</fullName>
    </submittedName>
</protein>
<reference evidence="2 3" key="1">
    <citation type="submission" date="2020-12" db="EMBL/GenBank/DDBJ databases">
        <title>FDA dAtabase for Regulatory Grade micrObial Sequences (FDA-ARGOS): Supporting development and validation of Infectious Disease Dx tests.</title>
        <authorList>
            <person name="Sproer C."/>
            <person name="Gronow S."/>
            <person name="Severitt S."/>
            <person name="Schroder I."/>
            <person name="Tallon L."/>
            <person name="Sadzewicz L."/>
            <person name="Zhao X."/>
            <person name="Boylan J."/>
            <person name="Ott S."/>
            <person name="Bowen H."/>
            <person name="Vavikolanu K."/>
            <person name="Mehta A."/>
            <person name="Aluvathingal J."/>
            <person name="Nadendla S."/>
            <person name="Lowell S."/>
            <person name="Myers T."/>
            <person name="Yan Y."/>
            <person name="Sichtig H."/>
        </authorList>
    </citation>
    <scope>NUCLEOTIDE SEQUENCE [LARGE SCALE GENOMIC DNA]</scope>
    <source>
        <strain evidence="2 3">FDAARGOS_1053</strain>
    </source>
</reference>
<dbReference type="Pfam" id="PF02464">
    <property type="entry name" value="CinA"/>
    <property type="match status" value="1"/>
</dbReference>
<evidence type="ECO:0000259" key="1">
    <source>
        <dbReference type="Pfam" id="PF02464"/>
    </source>
</evidence>
<proteinExistence type="predicted"/>
<name>A0A7T4EDT4_9CORY</name>
<dbReference type="EMBL" id="CP066007">
    <property type="protein sequence ID" value="QQB45548.1"/>
    <property type="molecule type" value="Genomic_DNA"/>
</dbReference>
<evidence type="ECO:0000313" key="3">
    <source>
        <dbReference type="Proteomes" id="UP000596145"/>
    </source>
</evidence>
<evidence type="ECO:0000313" key="2">
    <source>
        <dbReference type="EMBL" id="QQB45548.1"/>
    </source>
</evidence>
<dbReference type="NCBIfam" id="TIGR00199">
    <property type="entry name" value="PncC_domain"/>
    <property type="match status" value="1"/>
</dbReference>
<dbReference type="GeneID" id="92760284"/>
<gene>
    <name evidence="2" type="ORF">I6I10_08490</name>
</gene>
<dbReference type="Proteomes" id="UP000596145">
    <property type="component" value="Chromosome"/>
</dbReference>
<dbReference type="Gene3D" id="3.90.950.20">
    <property type="entry name" value="CinA-like"/>
    <property type="match status" value="1"/>
</dbReference>
<dbReference type="InterPro" id="IPR008136">
    <property type="entry name" value="CinA_C"/>
</dbReference>
<dbReference type="RefSeq" id="WP_084036242.1">
    <property type="nucleotide sequence ID" value="NZ_CP066007.1"/>
</dbReference>